<protein>
    <submittedName>
        <fullName evidence="2">SGNH/GDSL hydrolase family protein</fullName>
    </submittedName>
</protein>
<dbReference type="InterPro" id="IPR051532">
    <property type="entry name" value="Ester_Hydrolysis_Enzymes"/>
</dbReference>
<gene>
    <name evidence="2" type="ORF">IAC80_08490</name>
</gene>
<dbReference type="Pfam" id="PF13472">
    <property type="entry name" value="Lipase_GDSL_2"/>
    <property type="match status" value="1"/>
</dbReference>
<dbReference type="InterPro" id="IPR036514">
    <property type="entry name" value="SGNH_hydro_sf"/>
</dbReference>
<evidence type="ECO:0000313" key="2">
    <source>
        <dbReference type="EMBL" id="HIV23957.1"/>
    </source>
</evidence>
<dbReference type="PANTHER" id="PTHR30383">
    <property type="entry name" value="THIOESTERASE 1/PROTEASE 1/LYSOPHOSPHOLIPASE L1"/>
    <property type="match status" value="1"/>
</dbReference>
<reference evidence="2" key="2">
    <citation type="journal article" date="2021" name="PeerJ">
        <title>Extensive microbial diversity within the chicken gut microbiome revealed by metagenomics and culture.</title>
        <authorList>
            <person name="Gilroy R."/>
            <person name="Ravi A."/>
            <person name="Getino M."/>
            <person name="Pursley I."/>
            <person name="Horton D.L."/>
            <person name="Alikhan N.F."/>
            <person name="Baker D."/>
            <person name="Gharbi K."/>
            <person name="Hall N."/>
            <person name="Watson M."/>
            <person name="Adriaenssens E.M."/>
            <person name="Foster-Nyarko E."/>
            <person name="Jarju S."/>
            <person name="Secka A."/>
            <person name="Antonio M."/>
            <person name="Oren A."/>
            <person name="Chaudhuri R.R."/>
            <person name="La Ragione R."/>
            <person name="Hildebrand F."/>
            <person name="Pallen M.J."/>
        </authorList>
    </citation>
    <scope>NUCLEOTIDE SEQUENCE</scope>
    <source>
        <strain evidence="2">ChiBcec6-7307</strain>
    </source>
</reference>
<dbReference type="InterPro" id="IPR013830">
    <property type="entry name" value="SGNH_hydro"/>
</dbReference>
<proteinExistence type="predicted"/>
<dbReference type="AlphaFoldDB" id="A0A9D1P0T5"/>
<feature type="domain" description="SGNH hydrolase-type esterase" evidence="1">
    <location>
        <begin position="5"/>
        <end position="194"/>
    </location>
</feature>
<dbReference type="Proteomes" id="UP000886889">
    <property type="component" value="Unassembled WGS sequence"/>
</dbReference>
<dbReference type="SUPFAM" id="SSF52266">
    <property type="entry name" value="SGNH hydrolase"/>
    <property type="match status" value="1"/>
</dbReference>
<keyword evidence="2" id="KW-0378">Hydrolase</keyword>
<evidence type="ECO:0000313" key="3">
    <source>
        <dbReference type="Proteomes" id="UP000886889"/>
    </source>
</evidence>
<organism evidence="2 3">
    <name type="scientific">Candidatus Merdiplasma excrementigallinarum</name>
    <dbReference type="NCBI Taxonomy" id="2840864"/>
    <lineage>
        <taxon>Bacteria</taxon>
        <taxon>Bacillati</taxon>
        <taxon>Bacillota</taxon>
        <taxon>Clostridia</taxon>
        <taxon>Lachnospirales</taxon>
        <taxon>Lachnospiraceae</taxon>
        <taxon>Lachnospiraceae incertae sedis</taxon>
        <taxon>Candidatus Merdiplasma</taxon>
    </lineage>
</organism>
<dbReference type="PANTHER" id="PTHR30383:SF5">
    <property type="entry name" value="SGNH HYDROLASE-TYPE ESTERASE DOMAIN-CONTAINING PROTEIN"/>
    <property type="match status" value="1"/>
</dbReference>
<accession>A0A9D1P0T5</accession>
<dbReference type="EMBL" id="DVOS01000070">
    <property type="protein sequence ID" value="HIV23957.1"/>
    <property type="molecule type" value="Genomic_DNA"/>
</dbReference>
<sequence>MNLLFLGGSNTDCRHSFDPRNLGYGYVGMIARKLEASDSRLEISNKGIDGFTAARVKGMWQNLPEEEKERYDIVTVLAGINDLGMWMEKGVLRNTPEESLDLFARTFQELIIDILDYGIPRLILMEPFLFPVPARYRLWLPWLSRMSGRIRNLAEYYGLSFIPLQQRLNREAEKLGYGRITPDGIHLTEEGHRILAEAWMEEAGI</sequence>
<reference evidence="2" key="1">
    <citation type="submission" date="2020-10" db="EMBL/GenBank/DDBJ databases">
        <authorList>
            <person name="Gilroy R."/>
        </authorList>
    </citation>
    <scope>NUCLEOTIDE SEQUENCE</scope>
    <source>
        <strain evidence="2">ChiBcec6-7307</strain>
    </source>
</reference>
<comment type="caution">
    <text evidence="2">The sequence shown here is derived from an EMBL/GenBank/DDBJ whole genome shotgun (WGS) entry which is preliminary data.</text>
</comment>
<name>A0A9D1P0T5_9FIRM</name>
<dbReference type="GO" id="GO:0004622">
    <property type="term" value="F:phosphatidylcholine lysophospholipase activity"/>
    <property type="evidence" value="ECO:0007669"/>
    <property type="project" value="TreeGrafter"/>
</dbReference>
<dbReference type="Gene3D" id="3.40.50.1110">
    <property type="entry name" value="SGNH hydrolase"/>
    <property type="match status" value="1"/>
</dbReference>
<evidence type="ECO:0000259" key="1">
    <source>
        <dbReference type="Pfam" id="PF13472"/>
    </source>
</evidence>